<name>A0A8J8P1M6_HALGN</name>
<feature type="compositionally biased region" description="Basic and acidic residues" evidence="2">
    <location>
        <begin position="514"/>
        <end position="528"/>
    </location>
</feature>
<dbReference type="SMART" id="SM00385">
    <property type="entry name" value="CYCLIN"/>
    <property type="match status" value="1"/>
</dbReference>
<dbReference type="InterPro" id="IPR006671">
    <property type="entry name" value="Cyclin_N"/>
</dbReference>
<dbReference type="AlphaFoldDB" id="A0A8J8P1M6"/>
<dbReference type="OrthoDB" id="5590282at2759"/>
<reference evidence="4" key="1">
    <citation type="submission" date="2019-06" db="EMBL/GenBank/DDBJ databases">
        <authorList>
            <person name="Zheng W."/>
        </authorList>
    </citation>
    <scope>NUCLEOTIDE SEQUENCE</scope>
    <source>
        <strain evidence="4">QDHG01</strain>
    </source>
</reference>
<dbReference type="InterPro" id="IPR039361">
    <property type="entry name" value="Cyclin"/>
</dbReference>
<evidence type="ECO:0000256" key="1">
    <source>
        <dbReference type="RuleBase" id="RU000383"/>
    </source>
</evidence>
<keyword evidence="5" id="KW-1185">Reference proteome</keyword>
<protein>
    <recommendedName>
        <fullName evidence="3">Cyclin-like domain-containing protein</fullName>
    </recommendedName>
</protein>
<keyword evidence="1" id="KW-0195">Cyclin</keyword>
<dbReference type="InterPro" id="IPR013763">
    <property type="entry name" value="Cyclin-like_dom"/>
</dbReference>
<gene>
    <name evidence="4" type="ORF">FGO68_gene4580</name>
</gene>
<sequence length="900" mass="100057">MGNLNLVGNANAQDFLYLNCDYITFQVAIIQKYYFKRNINLPMNQYRSLSIHTGQQQPSNTSELAKKMILLPQTSKLSPVKVMNIRNGSMGLKNSKLSLTLKKQGPSGTAMKLEPLQQQQSLGVRAKFEGAQSVLHGRQQTEAYSKLTQNYQTINPDVRAPPLTKLSTEQSVAGFFDQGANKYRNLRISAEENPPQDGALSQTIVKQATMQRKTLHNSKPVTSALNVNLPQSGAFTATTMDQATLAGKEHFSATVSKQKYKGIIQGAEPKFNTDQNSGIASPHRAKELSKVVGSQHRRTRTNGNLPESNNQMKNPAQYGQTAHNQYDPTVAQSSIFTGAKIEPDNYSRKLNGSELKRKIKVRSTHEVNHFLDKVTGRVIEQDCEQSNMPQQYHAQLEASNQLCSPSGNRLIFNDKSNQKSNNPYTAKKFSQRLSQNAGGTLVQSPKSTFATSGALAISESSVVDDSSNSTGCKPQQCLANNTNEACFHSVSSKSKAALKFNFNTTLTQGAGDSTFKRRLDDQGKRESQQRASQLESLIEEKEAKPKNPKRTLEEALVQDIFNSQQVGGPSELCIEYDYASDDVNLNGAIKSRILTLDTLTFHQISEQNRARIIDWMVQVFRVLRLSSPVTFFTAVSILDKYFIAKRERNQPVGPENLYLLGMTSVLISSKFEDVTPIRLKTLVEKAGHNRFSPQSIILTEQDILHQIGFRIHGEDTIYARASLLFKNAQFLASKLSPNISSELVTLLTNEGDNYLVFLCHLLAYTPSFHSISPDVLAASIVTCVVRFVKKLSKASNESDQRDFEKDMSFLTLLKQSLKRASNVFQQLNHAILRKTCLQVLSFHQESQLSPDGSQKNLEKSYPQFLGLQINPACLSLLNNNKITNGGVPSTQKVLKSKTLL</sequence>
<organism evidence="4 5">
    <name type="scientific">Halteria grandinella</name>
    <dbReference type="NCBI Taxonomy" id="5974"/>
    <lineage>
        <taxon>Eukaryota</taxon>
        <taxon>Sar</taxon>
        <taxon>Alveolata</taxon>
        <taxon>Ciliophora</taxon>
        <taxon>Intramacronucleata</taxon>
        <taxon>Spirotrichea</taxon>
        <taxon>Stichotrichia</taxon>
        <taxon>Sporadotrichida</taxon>
        <taxon>Halteriidae</taxon>
        <taxon>Halteria</taxon>
    </lineage>
</organism>
<evidence type="ECO:0000256" key="2">
    <source>
        <dbReference type="SAM" id="MobiDB-lite"/>
    </source>
</evidence>
<comment type="similarity">
    <text evidence="1">Belongs to the cyclin family.</text>
</comment>
<accession>A0A8J8P1M6</accession>
<dbReference type="EMBL" id="RRYP01003001">
    <property type="protein sequence ID" value="TNV84235.1"/>
    <property type="molecule type" value="Genomic_DNA"/>
</dbReference>
<dbReference type="PANTHER" id="PTHR10177">
    <property type="entry name" value="CYCLINS"/>
    <property type="match status" value="1"/>
</dbReference>
<evidence type="ECO:0000313" key="4">
    <source>
        <dbReference type="EMBL" id="TNV84235.1"/>
    </source>
</evidence>
<evidence type="ECO:0000313" key="5">
    <source>
        <dbReference type="Proteomes" id="UP000785679"/>
    </source>
</evidence>
<dbReference type="Gene3D" id="1.10.472.10">
    <property type="entry name" value="Cyclin-like"/>
    <property type="match status" value="1"/>
</dbReference>
<dbReference type="Pfam" id="PF00134">
    <property type="entry name" value="Cyclin_N"/>
    <property type="match status" value="1"/>
</dbReference>
<evidence type="ECO:0000259" key="3">
    <source>
        <dbReference type="SMART" id="SM00385"/>
    </source>
</evidence>
<dbReference type="SUPFAM" id="SSF47954">
    <property type="entry name" value="Cyclin-like"/>
    <property type="match status" value="1"/>
</dbReference>
<dbReference type="Proteomes" id="UP000785679">
    <property type="component" value="Unassembled WGS sequence"/>
</dbReference>
<proteinExistence type="inferred from homology"/>
<feature type="compositionally biased region" description="Polar residues" evidence="2">
    <location>
        <begin position="301"/>
        <end position="321"/>
    </location>
</feature>
<feature type="region of interest" description="Disordered" evidence="2">
    <location>
        <begin position="289"/>
        <end position="321"/>
    </location>
</feature>
<comment type="caution">
    <text evidence="4">The sequence shown here is derived from an EMBL/GenBank/DDBJ whole genome shotgun (WGS) entry which is preliminary data.</text>
</comment>
<feature type="compositionally biased region" description="Basic and acidic residues" evidence="2">
    <location>
        <begin position="538"/>
        <end position="549"/>
    </location>
</feature>
<dbReference type="InterPro" id="IPR036915">
    <property type="entry name" value="Cyclin-like_sf"/>
</dbReference>
<feature type="domain" description="Cyclin-like" evidence="3">
    <location>
        <begin position="614"/>
        <end position="705"/>
    </location>
</feature>
<feature type="region of interest" description="Disordered" evidence="2">
    <location>
        <begin position="511"/>
        <end position="549"/>
    </location>
</feature>